<feature type="region of interest" description="Disordered" evidence="2">
    <location>
        <begin position="256"/>
        <end position="292"/>
    </location>
</feature>
<feature type="coiled-coil region" evidence="1">
    <location>
        <begin position="387"/>
        <end position="421"/>
    </location>
</feature>
<feature type="region of interest" description="Disordered" evidence="2">
    <location>
        <begin position="968"/>
        <end position="990"/>
    </location>
</feature>
<feature type="compositionally biased region" description="Low complexity" evidence="2">
    <location>
        <begin position="301"/>
        <end position="315"/>
    </location>
</feature>
<evidence type="ECO:0000313" key="3">
    <source>
        <dbReference type="EMBL" id="KAF7301563.1"/>
    </source>
</evidence>
<reference evidence="3" key="1">
    <citation type="submission" date="2020-05" db="EMBL/GenBank/DDBJ databases">
        <title>Mycena genomes resolve the evolution of fungal bioluminescence.</title>
        <authorList>
            <person name="Tsai I.J."/>
        </authorList>
    </citation>
    <scope>NUCLEOTIDE SEQUENCE</scope>
    <source>
        <strain evidence="3">171206Taipei</strain>
    </source>
</reference>
<dbReference type="Proteomes" id="UP000636479">
    <property type="component" value="Unassembled WGS sequence"/>
</dbReference>
<keyword evidence="4" id="KW-1185">Reference proteome</keyword>
<feature type="region of interest" description="Disordered" evidence="2">
    <location>
        <begin position="359"/>
        <end position="387"/>
    </location>
</feature>
<feature type="region of interest" description="Disordered" evidence="2">
    <location>
        <begin position="297"/>
        <end position="316"/>
    </location>
</feature>
<feature type="compositionally biased region" description="Low complexity" evidence="2">
    <location>
        <begin position="365"/>
        <end position="381"/>
    </location>
</feature>
<feature type="region of interest" description="Disordered" evidence="2">
    <location>
        <begin position="1"/>
        <end position="95"/>
    </location>
</feature>
<evidence type="ECO:0000256" key="1">
    <source>
        <dbReference type="SAM" id="Coils"/>
    </source>
</evidence>
<dbReference type="EMBL" id="JACAZF010000006">
    <property type="protein sequence ID" value="KAF7301563.1"/>
    <property type="molecule type" value="Genomic_DNA"/>
</dbReference>
<gene>
    <name evidence="3" type="ORF">MIND_00721800</name>
</gene>
<feature type="compositionally biased region" description="Low complexity" evidence="2">
    <location>
        <begin position="30"/>
        <end position="46"/>
    </location>
</feature>
<feature type="compositionally biased region" description="Polar residues" evidence="2">
    <location>
        <begin position="265"/>
        <end position="292"/>
    </location>
</feature>
<feature type="compositionally biased region" description="Low complexity" evidence="2">
    <location>
        <begin position="828"/>
        <end position="841"/>
    </location>
</feature>
<feature type="region of interest" description="Disordered" evidence="2">
    <location>
        <begin position="751"/>
        <end position="906"/>
    </location>
</feature>
<dbReference type="AlphaFoldDB" id="A0A8H6W4K4"/>
<feature type="compositionally biased region" description="Polar residues" evidence="2">
    <location>
        <begin position="818"/>
        <end position="827"/>
    </location>
</feature>
<organism evidence="3 4">
    <name type="scientific">Mycena indigotica</name>
    <dbReference type="NCBI Taxonomy" id="2126181"/>
    <lineage>
        <taxon>Eukaryota</taxon>
        <taxon>Fungi</taxon>
        <taxon>Dikarya</taxon>
        <taxon>Basidiomycota</taxon>
        <taxon>Agaricomycotina</taxon>
        <taxon>Agaricomycetes</taxon>
        <taxon>Agaricomycetidae</taxon>
        <taxon>Agaricales</taxon>
        <taxon>Marasmiineae</taxon>
        <taxon>Mycenaceae</taxon>
        <taxon>Mycena</taxon>
    </lineage>
</organism>
<dbReference type="GeneID" id="59346435"/>
<feature type="coiled-coil region" evidence="1">
    <location>
        <begin position="457"/>
        <end position="498"/>
    </location>
</feature>
<feature type="region of interest" description="Disordered" evidence="2">
    <location>
        <begin position="935"/>
        <end position="956"/>
    </location>
</feature>
<comment type="caution">
    <text evidence="3">The sequence shown here is derived from an EMBL/GenBank/DDBJ whole genome shotgun (WGS) entry which is preliminary data.</text>
</comment>
<proteinExistence type="predicted"/>
<dbReference type="RefSeq" id="XP_037219563.1">
    <property type="nucleotide sequence ID" value="XM_037363919.1"/>
</dbReference>
<dbReference type="Gene3D" id="1.10.287.1490">
    <property type="match status" value="1"/>
</dbReference>
<feature type="compositionally biased region" description="Basic and acidic residues" evidence="2">
    <location>
        <begin position="140"/>
        <end position="157"/>
    </location>
</feature>
<protein>
    <submittedName>
        <fullName evidence="3">Uncharacterized protein</fullName>
    </submittedName>
</protein>
<feature type="region of interest" description="Disordered" evidence="2">
    <location>
        <begin position="123"/>
        <end position="217"/>
    </location>
</feature>
<dbReference type="OrthoDB" id="2528184at2759"/>
<accession>A0A8H6W4K4</accession>
<evidence type="ECO:0000313" key="4">
    <source>
        <dbReference type="Proteomes" id="UP000636479"/>
    </source>
</evidence>
<evidence type="ECO:0000256" key="2">
    <source>
        <dbReference type="SAM" id="MobiDB-lite"/>
    </source>
</evidence>
<sequence length="990" mass="107756">MPSTTPQAAPGHRHGRSHSRNNSISLQSLPTPISTTTHEPTTSASTQSLPPPPKRNSHHRRRSSVSTRRESADMMGVSIPDSAISPAEDPAERDSVRRNALWALEGKRDASFSKVEIPELVPFEFPTKPSFPPGSGAFAVKRDSFKPASKDSLHTLVEEEEEEDESEKSRAPPTPTTPTSLFMRNITARPRPPHLRPLSLTPDSLPLHNLPSPASPKRSSLKILALAPDAAVSPATTRPRPVLNLKLSPEAISPEEAVNRPTPLRKSSISYKTSTSNAAGLPTPESTPTCSERRFSTFTHSSISSRGSLGSNASSTRLEDDIISGSRPLSVSEQHFLFKSHNALLARITDLERALSFRSNRDSRPSSVASSLSVNSRSGSSDNEEPLDEMVSLVTDLKLERDELKRDVEGWRTRVSDMEKQLTVFTNRVEVERREAWVARTQLGLVEVERNSLSKRVSELEVTNDQLIQSQEDLKQTISQLLAEKENIATELQAAKSKVYPELDPLSTPRAFDGPVVPLRPVTLSMKRGLGLTSFDSASSFAEDEASLKLHCVEEEEDELAGYEDEDENDVLLSPSSSFGSLDDFNPSVETAPQAAPTHGAKLSISKWTFPKNVLPKSESQESDVDRFFGCLEDLDEPLSPDCPNYAEYDEQTSKGLFAKGFDVGDAKSCFVLPASVLASAEATFVLDSVEEEDETEAETVVEDGEVNNGIKITFTPPMDEITPATALSSPSPQPALVFTEEDEDDEESFTSFNQVSSFGRVPSTPPTLVSRYDSPSSIPRLVSKLPSSPPSPRAVSPLNSFVTPPTKRGGVMPSFIPQPSTPSRINTSSSFSTNASTKPSTTFIRQPPRQPLLPSRKAAQTNDDTTPHVRSRYTDESVAHQGSDMKSVDLSERNIPTGETSTASISPSTLASSIMSSPLAGRLSSLISWGMASSDATVHDSPPLASSAAPVKRGYVSKQSQLERLKSRLERETLQGSRGRKQEDEAIFL</sequence>
<keyword evidence="1" id="KW-0175">Coiled coil</keyword>
<feature type="compositionally biased region" description="Basic and acidic residues" evidence="2">
    <location>
        <begin position="981"/>
        <end position="990"/>
    </location>
</feature>
<feature type="compositionally biased region" description="Polar residues" evidence="2">
    <location>
        <begin position="20"/>
        <end position="29"/>
    </location>
</feature>
<name>A0A8H6W4K4_9AGAR</name>